<organism evidence="3 4">
    <name type="scientific">Microbacterium thalassium</name>
    <dbReference type="NCBI Taxonomy" id="362649"/>
    <lineage>
        <taxon>Bacteria</taxon>
        <taxon>Bacillati</taxon>
        <taxon>Actinomycetota</taxon>
        <taxon>Actinomycetes</taxon>
        <taxon>Micrococcales</taxon>
        <taxon>Microbacteriaceae</taxon>
        <taxon>Microbacterium</taxon>
    </lineage>
</organism>
<proteinExistence type="predicted"/>
<evidence type="ECO:0000256" key="1">
    <source>
        <dbReference type="SAM" id="MobiDB-lite"/>
    </source>
</evidence>
<protein>
    <recommendedName>
        <fullName evidence="2">Lipocalin-like domain-containing protein</fullName>
    </recommendedName>
</protein>
<evidence type="ECO:0000259" key="2">
    <source>
        <dbReference type="Pfam" id="PF13924"/>
    </source>
</evidence>
<dbReference type="Proteomes" id="UP000537775">
    <property type="component" value="Unassembled WGS sequence"/>
</dbReference>
<dbReference type="Pfam" id="PF13924">
    <property type="entry name" value="Lipocalin_5"/>
    <property type="match status" value="1"/>
</dbReference>
<comment type="caution">
    <text evidence="3">The sequence shown here is derived from an EMBL/GenBank/DDBJ whole genome shotgun (WGS) entry which is preliminary data.</text>
</comment>
<sequence>MTLAEDLIGTWRLRSRVDHLPDGSVNPEPSLGPDPLGLLIYDRAGNFAAQFMRRDRSSIEPADAASATERQRGRISSNNSTAVGGYDAYFGTYAVDESTSEVTQTLDAALTPSDVGGVVTREMHIVDQELVIRIALTTGEGVAVVRTLRWSREA</sequence>
<dbReference type="InterPro" id="IPR024311">
    <property type="entry name" value="Lipocalin-like"/>
</dbReference>
<dbReference type="RefSeq" id="WP_184749610.1">
    <property type="nucleotide sequence ID" value="NZ_BAAAJR010000003.1"/>
</dbReference>
<dbReference type="AlphaFoldDB" id="A0A7X0KTS2"/>
<accession>A0A7X0KTS2</accession>
<keyword evidence="4" id="KW-1185">Reference proteome</keyword>
<dbReference type="EMBL" id="JACHML010000001">
    <property type="protein sequence ID" value="MBB6390348.1"/>
    <property type="molecule type" value="Genomic_DNA"/>
</dbReference>
<evidence type="ECO:0000313" key="4">
    <source>
        <dbReference type="Proteomes" id="UP000537775"/>
    </source>
</evidence>
<evidence type="ECO:0000313" key="3">
    <source>
        <dbReference type="EMBL" id="MBB6390348.1"/>
    </source>
</evidence>
<reference evidence="3 4" key="1">
    <citation type="submission" date="2020-08" db="EMBL/GenBank/DDBJ databases">
        <title>Sequencing the genomes of 1000 actinobacteria strains.</title>
        <authorList>
            <person name="Klenk H.-P."/>
        </authorList>
    </citation>
    <scope>NUCLEOTIDE SEQUENCE [LARGE SCALE GENOMIC DNA]</scope>
    <source>
        <strain evidence="3 4">DSM 12511</strain>
    </source>
</reference>
<gene>
    <name evidence="3" type="ORF">HD594_000661</name>
</gene>
<feature type="region of interest" description="Disordered" evidence="1">
    <location>
        <begin position="58"/>
        <end position="79"/>
    </location>
</feature>
<feature type="domain" description="Lipocalin-like" evidence="2">
    <location>
        <begin position="8"/>
        <end position="152"/>
    </location>
</feature>
<name>A0A7X0KTS2_9MICO</name>